<evidence type="ECO:0000259" key="2">
    <source>
        <dbReference type="PROSITE" id="PS50802"/>
    </source>
</evidence>
<evidence type="ECO:0000256" key="1">
    <source>
        <dbReference type="SAM" id="MobiDB-lite"/>
    </source>
</evidence>
<feature type="region of interest" description="Disordered" evidence="1">
    <location>
        <begin position="305"/>
        <end position="446"/>
    </location>
</feature>
<dbReference type="GO" id="GO:0005634">
    <property type="term" value="C:nucleus"/>
    <property type="evidence" value="ECO:0007669"/>
    <property type="project" value="TreeGrafter"/>
</dbReference>
<dbReference type="InterPro" id="IPR013083">
    <property type="entry name" value="Znf_RING/FYVE/PHD"/>
</dbReference>
<dbReference type="PANTHER" id="PTHR19303">
    <property type="entry name" value="TRANSPOSON"/>
    <property type="match status" value="1"/>
</dbReference>
<evidence type="ECO:0000313" key="4">
    <source>
        <dbReference type="Proteomes" id="UP001374579"/>
    </source>
</evidence>
<dbReference type="InterPro" id="IPR004875">
    <property type="entry name" value="DDE_SF_endonuclease_dom"/>
</dbReference>
<dbReference type="Proteomes" id="UP001374579">
    <property type="component" value="Unassembled WGS sequence"/>
</dbReference>
<dbReference type="Gene3D" id="3.30.40.10">
    <property type="entry name" value="Zinc/RING finger domain, C3HC4 (zinc finger)"/>
    <property type="match status" value="1"/>
</dbReference>
<dbReference type="InterPro" id="IPR011011">
    <property type="entry name" value="Znf_FYVE_PHD"/>
</dbReference>
<reference evidence="3 4" key="1">
    <citation type="submission" date="2024-02" db="EMBL/GenBank/DDBJ databases">
        <title>Chromosome-scale genome assembly of the rough periwinkle Littorina saxatilis.</title>
        <authorList>
            <person name="De Jode A."/>
            <person name="Faria R."/>
            <person name="Formenti G."/>
            <person name="Sims Y."/>
            <person name="Smith T.P."/>
            <person name="Tracey A."/>
            <person name="Wood J.M.D."/>
            <person name="Zagrodzka Z.B."/>
            <person name="Johannesson K."/>
            <person name="Butlin R.K."/>
            <person name="Leder E.H."/>
        </authorList>
    </citation>
    <scope>NUCLEOTIDE SEQUENCE [LARGE SCALE GENOMIC DNA]</scope>
    <source>
        <strain evidence="3">Snail1</strain>
        <tissue evidence="3">Muscle</tissue>
    </source>
</reference>
<dbReference type="SUPFAM" id="SSF57903">
    <property type="entry name" value="FYVE/PHD zinc finger"/>
    <property type="match status" value="1"/>
</dbReference>
<keyword evidence="4" id="KW-1185">Reference proteome</keyword>
<feature type="region of interest" description="Disordered" evidence="1">
    <location>
        <begin position="607"/>
        <end position="676"/>
    </location>
</feature>
<dbReference type="InterPro" id="IPR038765">
    <property type="entry name" value="Papain-like_cys_pep_sf"/>
</dbReference>
<feature type="compositionally biased region" description="Polar residues" evidence="1">
    <location>
        <begin position="408"/>
        <end position="446"/>
    </location>
</feature>
<dbReference type="InterPro" id="IPR003323">
    <property type="entry name" value="OTU_dom"/>
</dbReference>
<dbReference type="AlphaFoldDB" id="A0AAN9GNT2"/>
<gene>
    <name evidence="3" type="ORF">V1264_001417</name>
</gene>
<dbReference type="PANTHER" id="PTHR19303:SF74">
    <property type="entry name" value="POGO TRANSPOSABLE ELEMENT WITH KRAB DOMAIN"/>
    <property type="match status" value="1"/>
</dbReference>
<sequence>MNGMSHTFNKEKKMAGKKWYQTFMRRHPEISLRQPEPTSLARAQAFNKEAVYRYFDLLEKIIDENQLVGSHIYNMDETGVSTVQKKCQKVLGQKGTHQIGSLSSGERGTNTTVVCCASANGNYVPPMVIFKRKRMPPELADGAPLGSIVTSNESGWMDTDTFCDWLQHFIRHVKPTVDEKVLLILDGHKSHTCNIRAINQARENGVILLSLPPHTTHKMQPMDRSLFKPLQTYYDQAIESWLRNHPGRRVTPFQVCTLFNEAYLKAAKMSTASNGFRSCGIWPCSREVFESSEFHASADGSPRVFAIPSSQGLSLSHPPPPPVQAARSPPLQSLATESEVSPPQSVHEYSTSLPSPLPARPPVARTTLLQPSAADAEQSQSQPSRSPVSEYMFSESTQPLVSPRPDVATSSPSALEQQPWSPWATTDGPSRPSGTDASSGVPFPSTSEINIAKDGRCLFRSIVVVTDPVLQTCQRLNGQPVDPVLRLKEQAAADSLRSQLMIHIWDQIDEHAEYMVEDALNADMPRHIRFQTLHDRVFAMAAPTAMVGEFEISQTSKMLERPIIILDRRGSTLKYGSGFAHASPVYLIYTAFGDNAGHYDCVLPPQGSTVELSNPSSKKRQKDRRTSAEELTASPYKRKLEEKAYQRKKNATRMTIPKNSSKRTTKKTTENTKQAETETEGNWHCNLCGEWSLEDMICCRSCKRWAHTACAGTT</sequence>
<comment type="caution">
    <text evidence="3">The sequence shown here is derived from an EMBL/GenBank/DDBJ whole genome shotgun (WGS) entry which is preliminary data.</text>
</comment>
<feature type="compositionally biased region" description="Polar residues" evidence="1">
    <location>
        <begin position="331"/>
        <end position="354"/>
    </location>
</feature>
<dbReference type="Gene3D" id="3.30.420.10">
    <property type="entry name" value="Ribonuclease H-like superfamily/Ribonuclease H"/>
    <property type="match status" value="1"/>
</dbReference>
<organism evidence="3 4">
    <name type="scientific">Littorina saxatilis</name>
    <dbReference type="NCBI Taxonomy" id="31220"/>
    <lineage>
        <taxon>Eukaryota</taxon>
        <taxon>Metazoa</taxon>
        <taxon>Spiralia</taxon>
        <taxon>Lophotrochozoa</taxon>
        <taxon>Mollusca</taxon>
        <taxon>Gastropoda</taxon>
        <taxon>Caenogastropoda</taxon>
        <taxon>Littorinimorpha</taxon>
        <taxon>Littorinoidea</taxon>
        <taxon>Littorinidae</taxon>
        <taxon>Littorina</taxon>
    </lineage>
</organism>
<protein>
    <recommendedName>
        <fullName evidence="2">OTU domain-containing protein</fullName>
    </recommendedName>
</protein>
<dbReference type="SUPFAM" id="SSF54001">
    <property type="entry name" value="Cysteine proteinases"/>
    <property type="match status" value="1"/>
</dbReference>
<accession>A0AAN9GNT2</accession>
<dbReference type="PROSITE" id="PS50802">
    <property type="entry name" value="OTU"/>
    <property type="match status" value="1"/>
</dbReference>
<evidence type="ECO:0000313" key="3">
    <source>
        <dbReference type="EMBL" id="KAK7115577.1"/>
    </source>
</evidence>
<dbReference type="InterPro" id="IPR050863">
    <property type="entry name" value="CenT-Element_Derived"/>
</dbReference>
<feature type="domain" description="OTU" evidence="2">
    <location>
        <begin position="446"/>
        <end position="605"/>
    </location>
</feature>
<dbReference type="Gene3D" id="3.90.70.80">
    <property type="match status" value="1"/>
</dbReference>
<dbReference type="InterPro" id="IPR036397">
    <property type="entry name" value="RNaseH_sf"/>
</dbReference>
<dbReference type="Pfam" id="PF03184">
    <property type="entry name" value="DDE_1"/>
    <property type="match status" value="1"/>
</dbReference>
<feature type="compositionally biased region" description="Polar residues" evidence="1">
    <location>
        <begin position="607"/>
        <end position="616"/>
    </location>
</feature>
<proteinExistence type="predicted"/>
<feature type="compositionally biased region" description="Basic and acidic residues" evidence="1">
    <location>
        <begin position="667"/>
        <end position="676"/>
    </location>
</feature>
<dbReference type="EMBL" id="JBAMIC010000001">
    <property type="protein sequence ID" value="KAK7115577.1"/>
    <property type="molecule type" value="Genomic_DNA"/>
</dbReference>
<dbReference type="GO" id="GO:0003677">
    <property type="term" value="F:DNA binding"/>
    <property type="evidence" value="ECO:0007669"/>
    <property type="project" value="TreeGrafter"/>
</dbReference>
<feature type="compositionally biased region" description="Low complexity" evidence="1">
    <location>
        <begin position="378"/>
        <end position="389"/>
    </location>
</feature>
<name>A0AAN9GNT2_9CAEN</name>